<sequence length="551" mass="58770">MNDKPGSDTTPEPGADIGAEDVELAKPSMEEDEDPPKDEAASGTTSHGSSQAAASPARASLRAALVTVRDWWAEQVIGQIDQAEVIERRRDDCALSERYLFMTAMSAGIAVLGLLLGSPAVVIGAMLLSPLMGPIIGLGFALAIGDWDWLKQAGRTLLVGSVLAVLLCAALVFPSPIQTITSEIAARTRPNLFDLFVALFSALAGAYALIRGREGTIVGVAIATALMPPLAVVGFGLATFNWTVFSGALLLFVTNLLTIALTAFAMAKLYGFRSTLTKGQTKAQNFAVVAVFVALAIPLGYSLQQIAWETNAQRIVRDAIRDRFERPAQLDALEIDFASDPLGVSAIMFTPVIRPDAEADIARALQRQLGRKVTLTLTQTQIETGAGAAQRAQLSATRAQEQAAAAAREQALVNRLSLAAGVPETDVLIDRNRRRALVRAKRIEGAPLGVYRTLEARIAVTEPDWTIELIPPMGALPAEVRFAEEGAPTAEGREALAVIAWASQRKNRGVVLTGDPEECEKAAELLRARGAEVVVRPDTGPVRVAWAEEEE</sequence>
<keyword evidence="2" id="KW-0812">Transmembrane</keyword>
<evidence type="ECO:0000313" key="4">
    <source>
        <dbReference type="Proteomes" id="UP000092484"/>
    </source>
</evidence>
<accession>A0A1A7BCR4</accession>
<dbReference type="InterPro" id="IPR005240">
    <property type="entry name" value="DUF389"/>
</dbReference>
<dbReference type="STRING" id="1300349.I603_2246"/>
<feature type="transmembrane region" description="Helical" evidence="2">
    <location>
        <begin position="156"/>
        <end position="173"/>
    </location>
</feature>
<feature type="transmembrane region" description="Helical" evidence="2">
    <location>
        <begin position="286"/>
        <end position="303"/>
    </location>
</feature>
<feature type="transmembrane region" description="Helical" evidence="2">
    <location>
        <begin position="217"/>
        <end position="238"/>
    </location>
</feature>
<organism evidence="3 4">
    <name type="scientific">Erythrobacter dokdonensis DSW-74</name>
    <dbReference type="NCBI Taxonomy" id="1300349"/>
    <lineage>
        <taxon>Bacteria</taxon>
        <taxon>Pseudomonadati</taxon>
        <taxon>Pseudomonadota</taxon>
        <taxon>Alphaproteobacteria</taxon>
        <taxon>Sphingomonadales</taxon>
        <taxon>Erythrobacteraceae</taxon>
        <taxon>Erythrobacter/Porphyrobacter group</taxon>
        <taxon>Erythrobacter</taxon>
    </lineage>
</organism>
<dbReference type="Proteomes" id="UP000092484">
    <property type="component" value="Unassembled WGS sequence"/>
</dbReference>
<comment type="caution">
    <text evidence="3">The sequence shown here is derived from an EMBL/GenBank/DDBJ whole genome shotgun (WGS) entry which is preliminary data.</text>
</comment>
<dbReference type="RefSeq" id="WP_068865062.1">
    <property type="nucleotide sequence ID" value="NZ_LZYB01000006.1"/>
</dbReference>
<dbReference type="NCBIfam" id="TIGR00341">
    <property type="entry name" value="TIGR00341 family protein"/>
    <property type="match status" value="1"/>
</dbReference>
<proteinExistence type="predicted"/>
<keyword evidence="2" id="KW-1133">Transmembrane helix</keyword>
<feature type="region of interest" description="Disordered" evidence="1">
    <location>
        <begin position="1"/>
        <end position="55"/>
    </location>
</feature>
<dbReference type="PANTHER" id="PTHR20992">
    <property type="entry name" value="AT15442P-RELATED"/>
    <property type="match status" value="1"/>
</dbReference>
<keyword evidence="4" id="KW-1185">Reference proteome</keyword>
<gene>
    <name evidence="3" type="ORF">I603_2246</name>
</gene>
<dbReference type="EMBL" id="LZYB01000006">
    <property type="protein sequence ID" value="OBV10284.1"/>
    <property type="molecule type" value="Genomic_DNA"/>
</dbReference>
<protein>
    <submittedName>
        <fullName evidence="3">Membrane protein</fullName>
    </submittedName>
</protein>
<dbReference type="AlphaFoldDB" id="A0A1A7BCR4"/>
<dbReference type="PATRIC" id="fig|1300349.4.peg.2238"/>
<name>A0A1A7BCR4_9SPHN</name>
<evidence type="ECO:0000313" key="3">
    <source>
        <dbReference type="EMBL" id="OBV10284.1"/>
    </source>
</evidence>
<feature type="transmembrane region" description="Helical" evidence="2">
    <location>
        <begin position="99"/>
        <end position="116"/>
    </location>
</feature>
<dbReference type="PANTHER" id="PTHR20992:SF9">
    <property type="entry name" value="AT15442P-RELATED"/>
    <property type="match status" value="1"/>
</dbReference>
<reference evidence="3 4" key="1">
    <citation type="submission" date="2016-06" db="EMBL/GenBank/DDBJ databases">
        <title>Genome sequence of Porphyrobacter dokdonensis DSW-74.</title>
        <authorList>
            <person name="Kim J.F."/>
            <person name="Song J.Y."/>
        </authorList>
    </citation>
    <scope>NUCLEOTIDE SEQUENCE [LARGE SCALE GENOMIC DNA]</scope>
    <source>
        <strain evidence="3 4">DSW-74</strain>
    </source>
</reference>
<keyword evidence="2" id="KW-0472">Membrane</keyword>
<feature type="transmembrane region" description="Helical" evidence="2">
    <location>
        <begin position="244"/>
        <end position="265"/>
    </location>
</feature>
<dbReference type="Pfam" id="PF04087">
    <property type="entry name" value="DUF389"/>
    <property type="match status" value="1"/>
</dbReference>
<feature type="transmembrane region" description="Helical" evidence="2">
    <location>
        <begin position="193"/>
        <end position="210"/>
    </location>
</feature>
<feature type="transmembrane region" description="Helical" evidence="2">
    <location>
        <begin position="122"/>
        <end position="144"/>
    </location>
</feature>
<evidence type="ECO:0000256" key="2">
    <source>
        <dbReference type="SAM" id="Phobius"/>
    </source>
</evidence>
<evidence type="ECO:0000256" key="1">
    <source>
        <dbReference type="SAM" id="MobiDB-lite"/>
    </source>
</evidence>